<comment type="caution">
    <text evidence="2">The sequence shown here is derived from an EMBL/GenBank/DDBJ whole genome shotgun (WGS) entry which is preliminary data.</text>
</comment>
<evidence type="ECO:0000313" key="2">
    <source>
        <dbReference type="EMBL" id="TDZ13818.1"/>
    </source>
</evidence>
<keyword evidence="3" id="KW-1185">Reference proteome</keyword>
<keyword evidence="1" id="KW-0732">Signal</keyword>
<accession>A0A4R8PNR5</accession>
<dbReference type="Proteomes" id="UP000295083">
    <property type="component" value="Unassembled WGS sequence"/>
</dbReference>
<evidence type="ECO:0000256" key="1">
    <source>
        <dbReference type="SAM" id="SignalP"/>
    </source>
</evidence>
<protein>
    <submittedName>
        <fullName evidence="2">Uncharacterized protein</fullName>
    </submittedName>
</protein>
<name>A0A4R8PNR5_9PEZI</name>
<organism evidence="2 3">
    <name type="scientific">Colletotrichum spinosum</name>
    <dbReference type="NCBI Taxonomy" id="1347390"/>
    <lineage>
        <taxon>Eukaryota</taxon>
        <taxon>Fungi</taxon>
        <taxon>Dikarya</taxon>
        <taxon>Ascomycota</taxon>
        <taxon>Pezizomycotina</taxon>
        <taxon>Sordariomycetes</taxon>
        <taxon>Hypocreomycetidae</taxon>
        <taxon>Glomerellales</taxon>
        <taxon>Glomerellaceae</taxon>
        <taxon>Colletotrichum</taxon>
        <taxon>Colletotrichum orbiculare species complex</taxon>
    </lineage>
</organism>
<reference evidence="2 3" key="1">
    <citation type="submission" date="2018-11" db="EMBL/GenBank/DDBJ databases">
        <title>Genome sequence and assembly of Colletotrichum spinosum.</title>
        <authorList>
            <person name="Gan P."/>
            <person name="Shirasu K."/>
        </authorList>
    </citation>
    <scope>NUCLEOTIDE SEQUENCE [LARGE SCALE GENOMIC DNA]</scope>
    <source>
        <strain evidence="2 3">CBS 515.97</strain>
    </source>
</reference>
<dbReference type="EMBL" id="QAPG01010710">
    <property type="protein sequence ID" value="TDZ13818.1"/>
    <property type="molecule type" value="Genomic_DNA"/>
</dbReference>
<evidence type="ECO:0000313" key="3">
    <source>
        <dbReference type="Proteomes" id="UP000295083"/>
    </source>
</evidence>
<feature type="signal peptide" evidence="1">
    <location>
        <begin position="1"/>
        <end position="19"/>
    </location>
</feature>
<gene>
    <name evidence="2" type="ORF">C8035_v002387</name>
</gene>
<dbReference type="AlphaFoldDB" id="A0A4R8PNR5"/>
<sequence length="118" mass="13124">MKHISALFPLVSAASVAHADPCTAYRARHVMDVEGPIGWRFYHDNPDHWSWNAQKGDAVIQDDGWAYFDGDGRHSTATIKVVYNDGTQGLYQAPSGREGWCTLPAGGQMEIQNVFSWD</sequence>
<feature type="chain" id="PRO_5020650276" evidence="1">
    <location>
        <begin position="20"/>
        <end position="118"/>
    </location>
</feature>
<proteinExistence type="predicted"/>